<dbReference type="Proteomes" id="UP000035721">
    <property type="component" value="Unassembled WGS sequence"/>
</dbReference>
<dbReference type="EMBL" id="CAJB01000124">
    <property type="protein sequence ID" value="CCH77634.1"/>
    <property type="molecule type" value="Genomic_DNA"/>
</dbReference>
<dbReference type="AlphaFoldDB" id="A0A077M086"/>
<evidence type="ECO:0000313" key="1">
    <source>
        <dbReference type="EMBL" id="CCH77634.1"/>
    </source>
</evidence>
<proteinExistence type="predicted"/>
<dbReference type="RefSeq" id="WP_048550375.1">
    <property type="nucleotide sequence ID" value="NZ_HF570958.1"/>
</dbReference>
<comment type="caution">
    <text evidence="1">The sequence shown here is derived from an EMBL/GenBank/DDBJ whole genome shotgun (WGS) entry which is preliminary data.</text>
</comment>
<keyword evidence="2" id="KW-1185">Reference proteome</keyword>
<organism evidence="1 2">
    <name type="scientific">Nostocoides japonicum T1-X7</name>
    <dbReference type="NCBI Taxonomy" id="1194083"/>
    <lineage>
        <taxon>Bacteria</taxon>
        <taxon>Bacillati</taxon>
        <taxon>Actinomycetota</taxon>
        <taxon>Actinomycetes</taxon>
        <taxon>Micrococcales</taxon>
        <taxon>Intrasporangiaceae</taxon>
        <taxon>Nostocoides</taxon>
    </lineage>
</organism>
<reference evidence="1 2" key="1">
    <citation type="journal article" date="2013" name="ISME J.">
        <title>A metabolic model for members of the genus Tetrasphaera involved in enhanced biological phosphorus removal.</title>
        <authorList>
            <person name="Kristiansen R."/>
            <person name="Nguyen H.T.T."/>
            <person name="Saunders A.M."/>
            <person name="Nielsen J.L."/>
            <person name="Wimmer R."/>
            <person name="Le V.Q."/>
            <person name="McIlroy S.J."/>
            <person name="Petrovski S."/>
            <person name="Seviour R.J."/>
            <person name="Calteau A."/>
            <person name="Nielsen K.L."/>
            <person name="Nielsen P.H."/>
        </authorList>
    </citation>
    <scope>NUCLEOTIDE SEQUENCE [LARGE SCALE GENOMIC DNA]</scope>
    <source>
        <strain evidence="1 2">T1-X7</strain>
    </source>
</reference>
<sequence>MSTTEPSAPSTTVASPEGHGPVELFFVALPATGPDPSVVEAIADLVARDTIDLVDIVIVAKDPDGDLTVTEYEDLPDDQGLPPLNALLSGLLAEDDIAAIAEQLDPGTSAALFVIEHVWARALADRLAASGGRVITTERIPAPVVNELVAILEA</sequence>
<accession>A0A077M086</accession>
<dbReference type="InterPro" id="IPR046288">
    <property type="entry name" value="DUF6325"/>
</dbReference>
<dbReference type="OrthoDB" id="4464342at2"/>
<dbReference type="Pfam" id="PF19850">
    <property type="entry name" value="DUF6325"/>
    <property type="match status" value="1"/>
</dbReference>
<dbReference type="STRING" id="1194083.BN12_210002"/>
<name>A0A077M086_9MICO</name>
<protein>
    <recommendedName>
        <fullName evidence="3">DUF1269 domain-containing protein</fullName>
    </recommendedName>
</protein>
<gene>
    <name evidence="1" type="ORF">BN12_210002</name>
</gene>
<evidence type="ECO:0000313" key="2">
    <source>
        <dbReference type="Proteomes" id="UP000035721"/>
    </source>
</evidence>
<evidence type="ECO:0008006" key="3">
    <source>
        <dbReference type="Google" id="ProtNLM"/>
    </source>
</evidence>